<evidence type="ECO:0000313" key="3">
    <source>
        <dbReference type="Proteomes" id="UP001519311"/>
    </source>
</evidence>
<sequence length="224" mass="23030">MRRSERADGTPRRGRRTGRPAAPGNRRARAVAALAAVVACTALAAGCGIRSTSVPVDAGAAPSRVPCRTSSGQASAPPQESIAVRIYLVCASQLVTVERTVEVDEGRSGPVPVAEALLDELRRSPSADERRAGFTTDVPSGLRVGGAHKGDPTGTLRLSEQPEDLPAESLAQVVCSYAESEALGTGGSVVLGGPGTYAPRAYLCTSETKSRPDNVPTLGAVELS</sequence>
<evidence type="ECO:0000313" key="2">
    <source>
        <dbReference type="EMBL" id="MBP2359452.1"/>
    </source>
</evidence>
<feature type="region of interest" description="Disordered" evidence="1">
    <location>
        <begin position="124"/>
        <end position="159"/>
    </location>
</feature>
<name>A0ABS4V6C0_9ACTN</name>
<protein>
    <recommendedName>
        <fullName evidence="4">Lipoprotein</fullName>
    </recommendedName>
</protein>
<dbReference type="RefSeq" id="WP_056796105.1">
    <property type="nucleotide sequence ID" value="NZ_BMWJ01000001.1"/>
</dbReference>
<accession>A0ABS4V6C0</accession>
<gene>
    <name evidence="2" type="ORF">JOF59_001852</name>
</gene>
<comment type="caution">
    <text evidence="2">The sequence shown here is derived from an EMBL/GenBank/DDBJ whole genome shotgun (WGS) entry which is preliminary data.</text>
</comment>
<dbReference type="GeneID" id="97344457"/>
<feature type="region of interest" description="Disordered" evidence="1">
    <location>
        <begin position="1"/>
        <end position="26"/>
    </location>
</feature>
<organism evidence="2 3">
    <name type="scientific">Streptomyces clavifer</name>
    <dbReference type="NCBI Taxonomy" id="68188"/>
    <lineage>
        <taxon>Bacteria</taxon>
        <taxon>Bacillati</taxon>
        <taxon>Actinomycetota</taxon>
        <taxon>Actinomycetes</taxon>
        <taxon>Kitasatosporales</taxon>
        <taxon>Streptomycetaceae</taxon>
        <taxon>Streptomyces</taxon>
    </lineage>
</organism>
<reference evidence="2 3" key="1">
    <citation type="submission" date="2021-03" db="EMBL/GenBank/DDBJ databases">
        <title>Sequencing the genomes of 1000 actinobacteria strains.</title>
        <authorList>
            <person name="Klenk H.-P."/>
        </authorList>
    </citation>
    <scope>NUCLEOTIDE SEQUENCE [LARGE SCALE GENOMIC DNA]</scope>
    <source>
        <strain evidence="2 3">DSM 40843</strain>
    </source>
</reference>
<keyword evidence="3" id="KW-1185">Reference proteome</keyword>
<dbReference type="EMBL" id="JAGINS010000001">
    <property type="protein sequence ID" value="MBP2359452.1"/>
    <property type="molecule type" value="Genomic_DNA"/>
</dbReference>
<feature type="region of interest" description="Disordered" evidence="1">
    <location>
        <begin position="55"/>
        <end position="76"/>
    </location>
</feature>
<evidence type="ECO:0008006" key="4">
    <source>
        <dbReference type="Google" id="ProtNLM"/>
    </source>
</evidence>
<proteinExistence type="predicted"/>
<evidence type="ECO:0000256" key="1">
    <source>
        <dbReference type="SAM" id="MobiDB-lite"/>
    </source>
</evidence>
<feature type="compositionally biased region" description="Basic and acidic residues" evidence="1">
    <location>
        <begin position="1"/>
        <end position="11"/>
    </location>
</feature>
<dbReference type="Proteomes" id="UP001519311">
    <property type="component" value="Unassembled WGS sequence"/>
</dbReference>